<evidence type="ECO:0000313" key="8">
    <source>
        <dbReference type="Proteomes" id="UP000267798"/>
    </source>
</evidence>
<dbReference type="Gene3D" id="3.90.180.10">
    <property type="entry name" value="Medium-chain alcohol dehydrogenases, catalytic domain"/>
    <property type="match status" value="2"/>
</dbReference>
<dbReference type="InterPro" id="IPR013149">
    <property type="entry name" value="ADH-like_C"/>
</dbReference>
<comment type="similarity">
    <text evidence="2">Belongs to the zinc-containing alcohol dehydrogenase family.</text>
</comment>
<dbReference type="InterPro" id="IPR036291">
    <property type="entry name" value="NAD(P)-bd_dom_sf"/>
</dbReference>
<comment type="caution">
    <text evidence="7">The sequence shown here is derived from an EMBL/GenBank/DDBJ whole genome shotgun (WGS) entry which is preliminary data.</text>
</comment>
<dbReference type="Gene3D" id="3.40.50.720">
    <property type="entry name" value="NAD(P)-binding Rossmann-like Domain"/>
    <property type="match status" value="1"/>
</dbReference>
<dbReference type="GO" id="GO:0016491">
    <property type="term" value="F:oxidoreductase activity"/>
    <property type="evidence" value="ECO:0007669"/>
    <property type="project" value="UniProtKB-KW"/>
</dbReference>
<dbReference type="EMBL" id="QXQB01000003">
    <property type="protein sequence ID" value="RJX38774.1"/>
    <property type="molecule type" value="Genomic_DNA"/>
</dbReference>
<gene>
    <name evidence="7" type="ORF">D3P09_14660</name>
</gene>
<sequence>MKAVATQHGKIVIAEMERAETPPGHVLIRTEYSAISPGTEMGFVTRGGDALAPLGYSAVGIIEDIGADVIGLRRGQRLACYGVPYVRHAEWLNVPTNLTAVVPDHVDPQEAAFAGLGAIAVHALRVADLRFGESAIVAGLGTLGNLIVQIAGAAAIRTAGVDISTERADMLRRQGYPQMYDDAAKLSANLSEAAGAGGADAVLLCAGGPGEALINQALEWIRDRGKVVIVGDLSMVFSRALMFAKEAQILISRAGGPGRYDPQYELENRDYPRGHVRWTEGRNIAEYIRLLSEGRISMKPLITGIYPLERAAEAYENYRVPGKSIATLIRYQAAETF</sequence>
<dbReference type="GO" id="GO:0046872">
    <property type="term" value="F:metal ion binding"/>
    <property type="evidence" value="ECO:0007669"/>
    <property type="project" value="UniProtKB-KW"/>
</dbReference>
<dbReference type="SMART" id="SM00829">
    <property type="entry name" value="PKS_ER"/>
    <property type="match status" value="1"/>
</dbReference>
<comment type="cofactor">
    <cofactor evidence="1">
        <name>Zn(2+)</name>
        <dbReference type="ChEBI" id="CHEBI:29105"/>
    </cofactor>
</comment>
<evidence type="ECO:0000256" key="1">
    <source>
        <dbReference type="ARBA" id="ARBA00001947"/>
    </source>
</evidence>
<feature type="domain" description="Enoyl reductase (ER)" evidence="6">
    <location>
        <begin position="6"/>
        <end position="326"/>
    </location>
</feature>
<evidence type="ECO:0000256" key="5">
    <source>
        <dbReference type="ARBA" id="ARBA00023002"/>
    </source>
</evidence>
<dbReference type="OrthoDB" id="9781031at2"/>
<dbReference type="Pfam" id="PF00107">
    <property type="entry name" value="ADH_zinc_N"/>
    <property type="match status" value="1"/>
</dbReference>
<name>A0A3A6PY81_9BACL</name>
<proteinExistence type="inferred from homology"/>
<dbReference type="RefSeq" id="WP_120111396.1">
    <property type="nucleotide sequence ID" value="NZ_QXQB01000003.1"/>
</dbReference>
<evidence type="ECO:0000259" key="6">
    <source>
        <dbReference type="SMART" id="SM00829"/>
    </source>
</evidence>
<evidence type="ECO:0000313" key="7">
    <source>
        <dbReference type="EMBL" id="RJX38774.1"/>
    </source>
</evidence>
<keyword evidence="4" id="KW-0862">Zinc</keyword>
<keyword evidence="5" id="KW-0560">Oxidoreductase</keyword>
<dbReference type="PANTHER" id="PTHR43350">
    <property type="entry name" value="NAD-DEPENDENT ALCOHOL DEHYDROGENASE"/>
    <property type="match status" value="1"/>
</dbReference>
<evidence type="ECO:0000256" key="2">
    <source>
        <dbReference type="ARBA" id="ARBA00008072"/>
    </source>
</evidence>
<keyword evidence="3" id="KW-0479">Metal-binding</keyword>
<keyword evidence="8" id="KW-1185">Reference proteome</keyword>
<dbReference type="CDD" id="cd08255">
    <property type="entry name" value="2-desacetyl-2-hydroxyethyl_bacteriochlorophyllide_like"/>
    <property type="match status" value="1"/>
</dbReference>
<organism evidence="7 8">
    <name type="scientific">Paenibacillus pinisoli</name>
    <dbReference type="NCBI Taxonomy" id="1276110"/>
    <lineage>
        <taxon>Bacteria</taxon>
        <taxon>Bacillati</taxon>
        <taxon>Bacillota</taxon>
        <taxon>Bacilli</taxon>
        <taxon>Bacillales</taxon>
        <taxon>Paenibacillaceae</taxon>
        <taxon>Paenibacillus</taxon>
    </lineage>
</organism>
<protein>
    <submittedName>
        <fullName evidence="7">Alcohol dehydrogenase</fullName>
    </submittedName>
</protein>
<dbReference type="SUPFAM" id="SSF50129">
    <property type="entry name" value="GroES-like"/>
    <property type="match status" value="1"/>
</dbReference>
<reference evidence="7 8" key="1">
    <citation type="submission" date="2018-09" db="EMBL/GenBank/DDBJ databases">
        <title>Paenibacillus aracenensis nov. sp. isolated from a cave in southern Spain.</title>
        <authorList>
            <person name="Jurado V."/>
            <person name="Gutierrez-Patricio S."/>
            <person name="Gonzalez-Pimentel J.L."/>
            <person name="Miller A.Z."/>
            <person name="Laiz L."/>
            <person name="Saiz-Jimenez C."/>
        </authorList>
    </citation>
    <scope>NUCLEOTIDE SEQUENCE [LARGE SCALE GENOMIC DNA]</scope>
    <source>
        <strain evidence="7 8">JCM 19203</strain>
    </source>
</reference>
<dbReference type="Proteomes" id="UP000267798">
    <property type="component" value="Unassembled WGS sequence"/>
</dbReference>
<evidence type="ECO:0000256" key="4">
    <source>
        <dbReference type="ARBA" id="ARBA00022833"/>
    </source>
</evidence>
<dbReference type="InterPro" id="IPR011032">
    <property type="entry name" value="GroES-like_sf"/>
</dbReference>
<dbReference type="SUPFAM" id="SSF51735">
    <property type="entry name" value="NAD(P)-binding Rossmann-fold domains"/>
    <property type="match status" value="1"/>
</dbReference>
<evidence type="ECO:0000256" key="3">
    <source>
        <dbReference type="ARBA" id="ARBA00022723"/>
    </source>
</evidence>
<dbReference type="PANTHER" id="PTHR43350:SF19">
    <property type="entry name" value="D-GULOSIDE 3-DEHYDROGENASE"/>
    <property type="match status" value="1"/>
</dbReference>
<dbReference type="InterPro" id="IPR020843">
    <property type="entry name" value="ER"/>
</dbReference>
<accession>A0A3A6PY81</accession>
<dbReference type="AlphaFoldDB" id="A0A3A6PY81"/>